<keyword evidence="1" id="KW-0732">Signal</keyword>
<organism evidence="4 5">
    <name type="scientific">Chryseobacterium scophthalmum</name>
    <dbReference type="NCBI Taxonomy" id="59733"/>
    <lineage>
        <taxon>Bacteria</taxon>
        <taxon>Pseudomonadati</taxon>
        <taxon>Bacteroidota</taxon>
        <taxon>Flavobacteriia</taxon>
        <taxon>Flavobacteriales</taxon>
        <taxon>Weeksellaceae</taxon>
        <taxon>Chryseobacterium group</taxon>
        <taxon>Chryseobacterium</taxon>
    </lineage>
</organism>
<evidence type="ECO:0000256" key="2">
    <source>
        <dbReference type="ARBA" id="ARBA00022737"/>
    </source>
</evidence>
<dbReference type="InterPro" id="IPR003961">
    <property type="entry name" value="FN3_dom"/>
</dbReference>
<reference evidence="5" key="1">
    <citation type="submission" date="2016-12" db="EMBL/GenBank/DDBJ databases">
        <authorList>
            <person name="Varghese N."/>
            <person name="Submissions S."/>
        </authorList>
    </citation>
    <scope>NUCLEOTIDE SEQUENCE [LARGE SCALE GENOMIC DNA]</scope>
    <source>
        <strain evidence="5">DSM 16779</strain>
    </source>
</reference>
<dbReference type="SUPFAM" id="SSF49265">
    <property type="entry name" value="Fibronectin type III"/>
    <property type="match status" value="4"/>
</dbReference>
<dbReference type="Pfam" id="PF18962">
    <property type="entry name" value="Por_Secre_tail"/>
    <property type="match status" value="1"/>
</dbReference>
<dbReference type="InterPro" id="IPR013783">
    <property type="entry name" value="Ig-like_fold"/>
</dbReference>
<accession>A0A1N6FKF3</accession>
<dbReference type="Proteomes" id="UP000184782">
    <property type="component" value="Unassembled WGS sequence"/>
</dbReference>
<dbReference type="InterPro" id="IPR045474">
    <property type="entry name" value="GEVED"/>
</dbReference>
<dbReference type="PROSITE" id="PS50853">
    <property type="entry name" value="FN3"/>
    <property type="match status" value="5"/>
</dbReference>
<evidence type="ECO:0000256" key="1">
    <source>
        <dbReference type="ARBA" id="ARBA00022729"/>
    </source>
</evidence>
<feature type="domain" description="Fibronectin type-III" evidence="3">
    <location>
        <begin position="752"/>
        <end position="849"/>
    </location>
</feature>
<dbReference type="Pfam" id="PF00041">
    <property type="entry name" value="fn3"/>
    <property type="match status" value="3"/>
</dbReference>
<keyword evidence="2" id="KW-0677">Repeat</keyword>
<dbReference type="AlphaFoldDB" id="A0A1N6FKF3"/>
<dbReference type="InterPro" id="IPR036116">
    <property type="entry name" value="FN3_sf"/>
</dbReference>
<dbReference type="EMBL" id="FSRQ01000001">
    <property type="protein sequence ID" value="SIN95735.1"/>
    <property type="molecule type" value="Genomic_DNA"/>
</dbReference>
<dbReference type="RefSeq" id="WP_074229542.1">
    <property type="nucleotide sequence ID" value="NZ_FSRQ01000001.1"/>
</dbReference>
<sequence>MIKTFTSLLLLLCFINFGFIPLLHAQAATLPYTQDFNTSNDFTLLNGTQVNKWAYGSAAGNAGNSIYISNDNGTTNNYTITSLSVVQAYRDIVVPAGTTAFSPATLSFDWRAMGEACCDYLRIWLVPTTFTPTPGTQITAGAGRIQLGANLNAQTTWQTYTNTNINLATFAGANVRLVFEWRNDGSIGTSPAGAIDNINMLIPTCSAPTALAVNTITTTNATISWTGITPAPANGYQYYVSTSSTPPTSTTIPTGTTTGTSVILNTLSPSTTYYFWVRAVCSATDSSIWTAGGGFSTTQIPATLPYNQNFSTLNDFGFINGSQTNKWVYGNAVGNTPNSIYISNDNGVTNNYTITSLSVVQAYRDIAVPTGTTAASPALLSFDWLAMGEACCDYLRIWLVPSSFTPTAGAQITAGAGRIQIGGNLNAQTAWQTYLNTNVNLATFSGTTVRLVFEWRNDGSIGTPPAGAIDNINFLIPTCKLPTAPAVAAVTSATATISWTATVPPPALGYQYYLSTNPTPPIATTPPTGTTTATSVPLTGLIPNTTYYWWVRARCSTTDASIWIGGPSFTTTQIPATIPYVQPFAANDFGFVNGTQVNKWVYGNAAGNTPNSIYVSNDNGVTNAYTITALSTVHAYRDIAIPAGTTIASIAFDWKAQGETTLDYLRVWLVPSSFMPTAGTQITAGAGRIQLGANYNQQALWQSYSNTNVNLSTFAGATMRLVFEWRNSATGGTQEPASVDNVVIRICNNITPVVTVVPASITHNSATITWPQHNGGAAYKIRYRPVGSTQWLPATGPIDVAPIAGPTQTYPLTGLLTPVTLYEVEVAAVCNVTNIGVYSHNEFTTRCDPTPPNVVISNISSTSAVVTWSPLVASATYEIRWKLVTDPATSWQSPPPPGTPQPPLNSYTITGLSSYKTYEVQVRSTCIGSTTPNPWSTSQVFTTVRVCEIPPPGLTITQLNPTSAEVVWDAYTGTGATNNYILRYRKVGLPGWTNINVSTNTYTITGLLELTKYEMQVANVCTGTPGNFTPLYYFTTPTVVYCPMHSTNFASEFISKVTAKPAGKPEMINITAGSAYSDFTAVPLKYIDIIQGSAGNQIIVDKTLSSGAKAGVAVWIDFNRNGTFDLDERILADGPNTNLTASATFSVPADAFVGSTDKYVVMRVAMAKDAIPVNCISFTDGEVEDYTVRISKLPAVNTLNQTDILIYPNPVKSILNVRNISKKAKYKIYTAAGQIISSGIILNNKIDVSRLINGLYVIDIDDVQGTAQRKFIKE</sequence>
<dbReference type="SMART" id="SM00060">
    <property type="entry name" value="FN3"/>
    <property type="match status" value="5"/>
</dbReference>
<evidence type="ECO:0000313" key="4">
    <source>
        <dbReference type="EMBL" id="SIN95735.1"/>
    </source>
</evidence>
<proteinExistence type="predicted"/>
<dbReference type="STRING" id="59733.SAMN05421769_1376"/>
<gene>
    <name evidence="4" type="ORF">SAMN05421769_1376</name>
</gene>
<dbReference type="CDD" id="cd00063">
    <property type="entry name" value="FN3"/>
    <property type="match status" value="3"/>
</dbReference>
<evidence type="ECO:0000313" key="5">
    <source>
        <dbReference type="Proteomes" id="UP000184782"/>
    </source>
</evidence>
<dbReference type="InterPro" id="IPR050991">
    <property type="entry name" value="ECM_Regulatory_Proteins"/>
</dbReference>
<feature type="domain" description="Fibronectin type-III" evidence="3">
    <location>
        <begin position="950"/>
        <end position="1039"/>
    </location>
</feature>
<feature type="domain" description="Fibronectin type-III" evidence="3">
    <location>
        <begin position="850"/>
        <end position="946"/>
    </location>
</feature>
<dbReference type="InterPro" id="IPR026444">
    <property type="entry name" value="Secre_tail"/>
</dbReference>
<protein>
    <submittedName>
        <fullName evidence="4">Por secretion system C-terminal sorting domain-containing protein</fullName>
    </submittedName>
</protein>
<dbReference type="PANTHER" id="PTHR46708">
    <property type="entry name" value="TENASCIN"/>
    <property type="match status" value="1"/>
</dbReference>
<dbReference type="Gene3D" id="2.60.40.10">
    <property type="entry name" value="Immunoglobulins"/>
    <property type="match status" value="5"/>
</dbReference>
<dbReference type="NCBIfam" id="TIGR04183">
    <property type="entry name" value="Por_Secre_tail"/>
    <property type="match status" value="1"/>
</dbReference>
<evidence type="ECO:0000259" key="3">
    <source>
        <dbReference type="PROSITE" id="PS50853"/>
    </source>
</evidence>
<dbReference type="PANTHER" id="PTHR46708:SF2">
    <property type="entry name" value="FIBRONECTIN TYPE-III DOMAIN-CONTAINING PROTEIN"/>
    <property type="match status" value="1"/>
</dbReference>
<dbReference type="Pfam" id="PF20009">
    <property type="entry name" value="GEVED"/>
    <property type="match status" value="1"/>
</dbReference>
<keyword evidence="5" id="KW-1185">Reference proteome</keyword>
<feature type="domain" description="Fibronectin type-III" evidence="3">
    <location>
        <begin position="207"/>
        <end position="300"/>
    </location>
</feature>
<feature type="domain" description="Fibronectin type-III" evidence="3">
    <location>
        <begin position="481"/>
        <end position="574"/>
    </location>
</feature>
<dbReference type="OrthoDB" id="9792152at2"/>
<name>A0A1N6FKF3_9FLAO</name>